<dbReference type="GO" id="GO:0051301">
    <property type="term" value="P:cell division"/>
    <property type="evidence" value="ECO:0007669"/>
    <property type="project" value="UniProtKB-KW"/>
</dbReference>
<dbReference type="RefSeq" id="WP_109431607.1">
    <property type="nucleotide sequence ID" value="NZ_MPDK01000033.1"/>
</dbReference>
<comment type="similarity">
    <text evidence="5">Belongs to the ScpB family.</text>
</comment>
<dbReference type="OrthoDB" id="9806226at2"/>
<dbReference type="SUPFAM" id="SSF46785">
    <property type="entry name" value="Winged helix' DNA-binding domain"/>
    <property type="match status" value="2"/>
</dbReference>
<dbReference type="PIRSF" id="PIRSF019345">
    <property type="entry name" value="ScpB"/>
    <property type="match status" value="1"/>
</dbReference>
<dbReference type="Gene3D" id="1.10.10.10">
    <property type="entry name" value="Winged helix-like DNA-binding domain superfamily/Winged helix DNA-binding domain"/>
    <property type="match status" value="2"/>
</dbReference>
<evidence type="ECO:0000256" key="5">
    <source>
        <dbReference type="HAMAP-Rule" id="MF_01804"/>
    </source>
</evidence>
<comment type="subunit">
    <text evidence="5">Homodimer. Homodimerization may be required to stabilize the binding of ScpA to the Smc head domains. Component of a cohesin-like complex composed of ScpA, ScpB and the Smc homodimer, in which ScpA and ScpB bind to the head domain of Smc. The presence of the three proteins is required for the association of the complex with DNA.</text>
</comment>
<dbReference type="GO" id="GO:0006260">
    <property type="term" value="P:DNA replication"/>
    <property type="evidence" value="ECO:0007669"/>
    <property type="project" value="UniProtKB-UniRule"/>
</dbReference>
<accession>A0A2U3D5R9</accession>
<organism evidence="6 7">
    <name type="scientific">Sulfoacidibacillus thermotolerans</name>
    <name type="common">Acidibacillus sulfuroxidans</name>
    <dbReference type="NCBI Taxonomy" id="1765684"/>
    <lineage>
        <taxon>Bacteria</taxon>
        <taxon>Bacillati</taxon>
        <taxon>Bacillota</taxon>
        <taxon>Bacilli</taxon>
        <taxon>Bacillales</taxon>
        <taxon>Alicyclobacillaceae</taxon>
        <taxon>Sulfoacidibacillus</taxon>
    </lineage>
</organism>
<name>A0A2U3D5R9_SULT2</name>
<dbReference type="HAMAP" id="MF_01804">
    <property type="entry name" value="ScpB"/>
    <property type="match status" value="1"/>
</dbReference>
<dbReference type="InterPro" id="IPR005234">
    <property type="entry name" value="ScpB_csome_segregation"/>
</dbReference>
<reference evidence="6 7" key="1">
    <citation type="submission" date="2016-11" db="EMBL/GenBank/DDBJ databases">
        <title>Comparative genomics of Acidibacillus ferroxidans species.</title>
        <authorList>
            <person name="Oliveira G."/>
            <person name="Nunes G."/>
            <person name="Oliveira R."/>
            <person name="Araujo F."/>
            <person name="Salim A."/>
            <person name="Scholte L."/>
            <person name="Morais D."/>
            <person name="Nancucheo I."/>
            <person name="Johnson D.B."/>
            <person name="Grail B."/>
            <person name="Bittencourt J."/>
            <person name="Valadares R."/>
        </authorList>
    </citation>
    <scope>NUCLEOTIDE SEQUENCE [LARGE SCALE GENOMIC DNA]</scope>
    <source>
        <strain evidence="6 7">Y002</strain>
    </source>
</reference>
<evidence type="ECO:0000256" key="4">
    <source>
        <dbReference type="ARBA" id="ARBA00023306"/>
    </source>
</evidence>
<evidence type="ECO:0000256" key="2">
    <source>
        <dbReference type="ARBA" id="ARBA00022618"/>
    </source>
</evidence>
<sequence>MDRIEENELTSFDSLAILEGLLFVAGTEGLTDKQIADVLEISESEVSSLCHTLAVKQQQEGRLFRVMQIANVWQLNTVPALTPYLRRLSLVPAPSSLSQAALETLAIIAYRQPITRAEIEEIRGVKSEKAIGTLIARGLIMEAGRAEGPGRPFLFATTPEFLDYFGLQSTSDLPPIAEIERQIRQNE</sequence>
<dbReference type="NCBIfam" id="TIGR00281">
    <property type="entry name" value="SMC-Scp complex subunit ScpB"/>
    <property type="match status" value="1"/>
</dbReference>
<dbReference type="GO" id="GO:0051304">
    <property type="term" value="P:chromosome separation"/>
    <property type="evidence" value="ECO:0007669"/>
    <property type="project" value="InterPro"/>
</dbReference>
<evidence type="ECO:0000256" key="3">
    <source>
        <dbReference type="ARBA" id="ARBA00022829"/>
    </source>
</evidence>
<keyword evidence="4 5" id="KW-0131">Cell cycle</keyword>
<dbReference type="PANTHER" id="PTHR34298">
    <property type="entry name" value="SEGREGATION AND CONDENSATION PROTEIN B"/>
    <property type="match status" value="1"/>
</dbReference>
<comment type="subcellular location">
    <subcellularLocation>
        <location evidence="5">Cytoplasm</location>
    </subcellularLocation>
    <text evidence="5">Associated with two foci at the outer edges of the nucleoid region in young cells, and at four foci within both cell halves in older cells.</text>
</comment>
<evidence type="ECO:0000313" key="6">
    <source>
        <dbReference type="EMBL" id="PWI56615.1"/>
    </source>
</evidence>
<comment type="function">
    <text evidence="5">Participates in chromosomal partition during cell division. May act via the formation of a condensin-like complex containing Smc and ScpA that pull DNA away from mid-cell into both cell halves.</text>
</comment>
<protein>
    <recommendedName>
        <fullName evidence="5">Segregation and condensation protein B</fullName>
    </recommendedName>
</protein>
<keyword evidence="3 5" id="KW-0159">Chromosome partition</keyword>
<dbReference type="GO" id="GO:0005737">
    <property type="term" value="C:cytoplasm"/>
    <property type="evidence" value="ECO:0007669"/>
    <property type="project" value="UniProtKB-SubCell"/>
</dbReference>
<dbReference type="Proteomes" id="UP000245380">
    <property type="component" value="Unassembled WGS sequence"/>
</dbReference>
<keyword evidence="1 5" id="KW-0963">Cytoplasm</keyword>
<dbReference type="PANTHER" id="PTHR34298:SF2">
    <property type="entry name" value="SEGREGATION AND CONDENSATION PROTEIN B"/>
    <property type="match status" value="1"/>
</dbReference>
<dbReference type="Pfam" id="PF04079">
    <property type="entry name" value="SMC_ScpB"/>
    <property type="match status" value="1"/>
</dbReference>
<keyword evidence="2 5" id="KW-0132">Cell division</keyword>
<comment type="caution">
    <text evidence="6">The sequence shown here is derived from an EMBL/GenBank/DDBJ whole genome shotgun (WGS) entry which is preliminary data.</text>
</comment>
<evidence type="ECO:0000313" key="7">
    <source>
        <dbReference type="Proteomes" id="UP000245380"/>
    </source>
</evidence>
<gene>
    <name evidence="5" type="primary">scpB</name>
    <name evidence="6" type="ORF">BM613_12820</name>
</gene>
<dbReference type="AlphaFoldDB" id="A0A2U3D5R9"/>
<dbReference type="EMBL" id="MPDK01000033">
    <property type="protein sequence ID" value="PWI56615.1"/>
    <property type="molecule type" value="Genomic_DNA"/>
</dbReference>
<keyword evidence="7" id="KW-1185">Reference proteome</keyword>
<proteinExistence type="inferred from homology"/>
<evidence type="ECO:0000256" key="1">
    <source>
        <dbReference type="ARBA" id="ARBA00022490"/>
    </source>
</evidence>
<dbReference type="InterPro" id="IPR036390">
    <property type="entry name" value="WH_DNA-bd_sf"/>
</dbReference>
<dbReference type="InterPro" id="IPR036388">
    <property type="entry name" value="WH-like_DNA-bd_sf"/>
</dbReference>